<dbReference type="SUPFAM" id="SSF52058">
    <property type="entry name" value="L domain-like"/>
    <property type="match status" value="1"/>
</dbReference>
<evidence type="ECO:0000256" key="7">
    <source>
        <dbReference type="SAM" id="SignalP"/>
    </source>
</evidence>
<proteinExistence type="predicted"/>
<keyword evidence="2 7" id="KW-0732">Signal</keyword>
<feature type="region of interest" description="Disordered" evidence="5">
    <location>
        <begin position="527"/>
        <end position="597"/>
    </location>
</feature>
<keyword evidence="1" id="KW-0433">Leucine-rich repeat</keyword>
<dbReference type="FunFam" id="3.80.10.10:FF:001164">
    <property type="entry name" value="GH01279p"/>
    <property type="match status" value="1"/>
</dbReference>
<keyword evidence="6" id="KW-0472">Membrane</keyword>
<feature type="transmembrane region" description="Helical" evidence="6">
    <location>
        <begin position="447"/>
        <end position="468"/>
    </location>
</feature>
<keyword evidence="3" id="KW-0677">Repeat</keyword>
<evidence type="ECO:0000313" key="8">
    <source>
        <dbReference type="Proteomes" id="UP000695007"/>
    </source>
</evidence>
<accession>A0AAJ6VMF2</accession>
<dbReference type="InterPro" id="IPR032675">
    <property type="entry name" value="LRR_dom_sf"/>
</dbReference>
<dbReference type="SMART" id="SM00369">
    <property type="entry name" value="LRR_TYP"/>
    <property type="match status" value="10"/>
</dbReference>
<protein>
    <submittedName>
        <fullName evidence="9">Insulin-like growth factor-binding protein complex acid labile subunit</fullName>
    </submittedName>
</protein>
<evidence type="ECO:0000256" key="5">
    <source>
        <dbReference type="SAM" id="MobiDB-lite"/>
    </source>
</evidence>
<dbReference type="InterPro" id="IPR003591">
    <property type="entry name" value="Leu-rich_rpt_typical-subtyp"/>
</dbReference>
<evidence type="ECO:0000256" key="1">
    <source>
        <dbReference type="ARBA" id="ARBA00022614"/>
    </source>
</evidence>
<feature type="signal peptide" evidence="7">
    <location>
        <begin position="1"/>
        <end position="34"/>
    </location>
</feature>
<dbReference type="Gene3D" id="3.80.10.10">
    <property type="entry name" value="Ribonuclease Inhibitor"/>
    <property type="match status" value="2"/>
</dbReference>
<dbReference type="PANTHER" id="PTHR24366">
    <property type="entry name" value="IG(IMMUNOGLOBULIN) AND LRR(LEUCINE RICH REPEAT) DOMAINS"/>
    <property type="match status" value="1"/>
</dbReference>
<dbReference type="KEGG" id="csol:105359698"/>
<sequence>MAARASPGDEQRRLLGLLALGLGLLLLAIGPASAGLCPVRCRCDDESLRSSCAYGGLDVVPIQLNPEIRHLDLSGNRIAGLHMAFDFYGSLESLDLGSNLIHTLGSNNFRLQQRLLSLNLSGNAIRALAKTALHGLAALRTLDLSSNNITEVDEQAFRYTSELEWLDLGGNGITSLPAGLLRNLHRIRSLVLKGNSLLEAPASNLALAPSLERLDLSDNLVQELGRDSLPSLPALARLDLANNVLRSIADEAFERTPGLQGLDLSGNNLTSVPSKALARLAVLGALALSKNPLGELRELAFRNLFELRTLELNECAIGRVAGRAFADNVNLERISMEGNRDLTELPARLLYAAGSLRWVSLRRCNLASLQPTHFPVDGLTSLRVGGNPLVCNCSVHWLWNVLRAEERRNGSRLELDSQEIVCADEEFAGKILMSLPEGSLRCRLSPLYLSLSALGCLAATAAILGLVAHVTRSKRRKRVPAYAAPTRPELLVYVGRAGDELPGKHQESYSRRLIARTEDLVYEAANQEYQQSRRKSGSESPESRETNVYETPRYSRPGRREAEQAFGTFYQQQRPPSPTGLSNQQQLGYPMTPETRPKPQEGVYAVADVTNLRHEQPASELLSLYRMRNTGHHHHHHHQRVEDPTGRDYGYDYEYDYDAPLPPQKPHVVFV</sequence>
<feature type="chain" id="PRO_5042595943" evidence="7">
    <location>
        <begin position="35"/>
        <end position="671"/>
    </location>
</feature>
<keyword evidence="6" id="KW-1133">Transmembrane helix</keyword>
<reference evidence="9" key="1">
    <citation type="submission" date="2025-08" db="UniProtKB">
        <authorList>
            <consortium name="RefSeq"/>
        </authorList>
    </citation>
    <scope>IDENTIFICATION</scope>
</reference>
<name>A0AAJ6VMF2_9HYME</name>
<keyword evidence="4" id="KW-0325">Glycoprotein</keyword>
<keyword evidence="6" id="KW-0812">Transmembrane</keyword>
<dbReference type="Proteomes" id="UP000695007">
    <property type="component" value="Unplaced"/>
</dbReference>
<evidence type="ECO:0000256" key="2">
    <source>
        <dbReference type="ARBA" id="ARBA00022729"/>
    </source>
</evidence>
<dbReference type="GeneID" id="105359698"/>
<evidence type="ECO:0000256" key="3">
    <source>
        <dbReference type="ARBA" id="ARBA00022737"/>
    </source>
</evidence>
<dbReference type="PANTHER" id="PTHR24366:SF170">
    <property type="entry name" value="RE50361P"/>
    <property type="match status" value="1"/>
</dbReference>
<dbReference type="RefSeq" id="XP_011494647.1">
    <property type="nucleotide sequence ID" value="XM_011496345.1"/>
</dbReference>
<dbReference type="Pfam" id="PF13855">
    <property type="entry name" value="LRR_8"/>
    <property type="match status" value="2"/>
</dbReference>
<dbReference type="PROSITE" id="PS51450">
    <property type="entry name" value="LRR"/>
    <property type="match status" value="3"/>
</dbReference>
<dbReference type="AlphaFoldDB" id="A0AAJ6VMF2"/>
<gene>
    <name evidence="9" type="primary">LOC105359698</name>
</gene>
<dbReference type="FunFam" id="3.80.10.10:FF:000770">
    <property type="entry name" value="Uncharacterized protein"/>
    <property type="match status" value="1"/>
</dbReference>
<evidence type="ECO:0000256" key="6">
    <source>
        <dbReference type="SAM" id="Phobius"/>
    </source>
</evidence>
<feature type="compositionally biased region" description="Polar residues" evidence="5">
    <location>
        <begin position="569"/>
        <end position="587"/>
    </location>
</feature>
<keyword evidence="8" id="KW-1185">Reference proteome</keyword>
<evidence type="ECO:0000256" key="4">
    <source>
        <dbReference type="ARBA" id="ARBA00023180"/>
    </source>
</evidence>
<dbReference type="PRINTS" id="PR00019">
    <property type="entry name" value="LEURICHRPT"/>
</dbReference>
<dbReference type="InterPro" id="IPR001611">
    <property type="entry name" value="Leu-rich_rpt"/>
</dbReference>
<evidence type="ECO:0000313" key="9">
    <source>
        <dbReference type="RefSeq" id="XP_011494647.1"/>
    </source>
</evidence>
<organism evidence="8 9">
    <name type="scientific">Ceratosolen solmsi marchali</name>
    <dbReference type="NCBI Taxonomy" id="326594"/>
    <lineage>
        <taxon>Eukaryota</taxon>
        <taxon>Metazoa</taxon>
        <taxon>Ecdysozoa</taxon>
        <taxon>Arthropoda</taxon>
        <taxon>Hexapoda</taxon>
        <taxon>Insecta</taxon>
        <taxon>Pterygota</taxon>
        <taxon>Neoptera</taxon>
        <taxon>Endopterygota</taxon>
        <taxon>Hymenoptera</taxon>
        <taxon>Apocrita</taxon>
        <taxon>Proctotrupomorpha</taxon>
        <taxon>Chalcidoidea</taxon>
        <taxon>Agaonidae</taxon>
        <taxon>Agaoninae</taxon>
        <taxon>Ceratosolen</taxon>
    </lineage>
</organism>